<gene>
    <name evidence="1" type="ORF">AXW67_34175</name>
</gene>
<evidence type="ECO:0000313" key="2">
    <source>
        <dbReference type="Proteomes" id="UP000077173"/>
    </source>
</evidence>
<protein>
    <submittedName>
        <fullName evidence="1">Uncharacterized protein</fullName>
    </submittedName>
</protein>
<dbReference type="GeneID" id="32585213"/>
<accession>A0A176ZH16</accession>
<keyword evidence="2" id="KW-1185">Reference proteome</keyword>
<dbReference type="Proteomes" id="UP000077173">
    <property type="component" value="Unassembled WGS sequence"/>
</dbReference>
<organism evidence="1 2">
    <name type="scientific">Bradyrhizobium neotropicale</name>
    <dbReference type="NCBI Taxonomy" id="1497615"/>
    <lineage>
        <taxon>Bacteria</taxon>
        <taxon>Pseudomonadati</taxon>
        <taxon>Pseudomonadota</taxon>
        <taxon>Alphaproteobacteria</taxon>
        <taxon>Hyphomicrobiales</taxon>
        <taxon>Nitrobacteraceae</taxon>
        <taxon>Bradyrhizobium</taxon>
    </lineage>
</organism>
<proteinExistence type="predicted"/>
<comment type="caution">
    <text evidence="1">The sequence shown here is derived from an EMBL/GenBank/DDBJ whole genome shotgun (WGS) entry which is preliminary data.</text>
</comment>
<sequence length="86" mass="9539">MSAVAVNAATPPRCHAEVISSEELPYAPPGYWLLKATVRVTYPHGPTVVSTFAKNSPWHMVLRRGDAFWFDCERLKDAWLVSLAPG</sequence>
<name>A0A176ZH16_9BRAD</name>
<dbReference type="EMBL" id="LSEF01000008">
    <property type="protein sequence ID" value="OAF19991.1"/>
    <property type="molecule type" value="Genomic_DNA"/>
</dbReference>
<evidence type="ECO:0000313" key="1">
    <source>
        <dbReference type="EMBL" id="OAF19991.1"/>
    </source>
</evidence>
<reference evidence="1 2" key="1">
    <citation type="submission" date="2016-02" db="EMBL/GenBank/DDBJ databases">
        <title>Draft genome sequence of the strain BR 10247T Bradyrhizobium neotropicale isolated from nodules of Centrolobium paraense.</title>
        <authorList>
            <person name="Simoes-Araujo J.L."/>
            <person name="Barauna A.C."/>
            <person name="Silva K."/>
            <person name="Zilli J.E."/>
        </authorList>
    </citation>
    <scope>NUCLEOTIDE SEQUENCE [LARGE SCALE GENOMIC DNA]</scope>
    <source>
        <strain evidence="1 2">BR 10247</strain>
    </source>
</reference>
<dbReference type="AlphaFoldDB" id="A0A176ZH16"/>